<evidence type="ECO:0000313" key="1">
    <source>
        <dbReference type="EMBL" id="OEU14831.1"/>
    </source>
</evidence>
<dbReference type="Proteomes" id="UP000095751">
    <property type="component" value="Unassembled WGS sequence"/>
</dbReference>
<dbReference type="AlphaFoldDB" id="A0A1E7F9H0"/>
<dbReference type="EMBL" id="KV784360">
    <property type="protein sequence ID" value="OEU14831.1"/>
    <property type="molecule type" value="Genomic_DNA"/>
</dbReference>
<sequence length="103" mass="12006">MASYNNTINIIPYNEDEIDKTIKWSDLQVRFERLGHEFASFRGPDGKIYHTACLPNCNPNTNPDAKIDRDYIVGLDLREVLEKYINMARKRHNPKATNIQIIK</sequence>
<evidence type="ECO:0000313" key="2">
    <source>
        <dbReference type="Proteomes" id="UP000095751"/>
    </source>
</evidence>
<dbReference type="InParanoid" id="A0A1E7F9H0"/>
<gene>
    <name evidence="1" type="ORF">FRACYDRAFT_269693</name>
</gene>
<reference evidence="1 2" key="1">
    <citation type="submission" date="2016-09" db="EMBL/GenBank/DDBJ databases">
        <title>Extensive genetic diversity and differential bi-allelic expression allows diatom success in the polar Southern Ocean.</title>
        <authorList>
            <consortium name="DOE Joint Genome Institute"/>
            <person name="Mock T."/>
            <person name="Otillar R.P."/>
            <person name="Strauss J."/>
            <person name="Dupont C."/>
            <person name="Frickenhaus S."/>
            <person name="Maumus F."/>
            <person name="Mcmullan M."/>
            <person name="Sanges R."/>
            <person name="Schmutz J."/>
            <person name="Toseland A."/>
            <person name="Valas R."/>
            <person name="Veluchamy A."/>
            <person name="Ward B.J."/>
            <person name="Allen A."/>
            <person name="Barry K."/>
            <person name="Falciatore A."/>
            <person name="Ferrante M."/>
            <person name="Fortunato A.E."/>
            <person name="Gloeckner G."/>
            <person name="Gruber A."/>
            <person name="Hipkin R."/>
            <person name="Janech M."/>
            <person name="Kroth P."/>
            <person name="Leese F."/>
            <person name="Lindquist E."/>
            <person name="Lyon B.R."/>
            <person name="Martin J."/>
            <person name="Mayer C."/>
            <person name="Parker M."/>
            <person name="Quesneville H."/>
            <person name="Raymond J."/>
            <person name="Uhlig C."/>
            <person name="Valentin K.U."/>
            <person name="Worden A.Z."/>
            <person name="Armbrust E.V."/>
            <person name="Bowler C."/>
            <person name="Green B."/>
            <person name="Moulton V."/>
            <person name="Van Oosterhout C."/>
            <person name="Grigoriev I."/>
        </authorList>
    </citation>
    <scope>NUCLEOTIDE SEQUENCE [LARGE SCALE GENOMIC DNA]</scope>
    <source>
        <strain evidence="1 2">CCMP1102</strain>
    </source>
</reference>
<organism evidence="1 2">
    <name type="scientific">Fragilariopsis cylindrus CCMP1102</name>
    <dbReference type="NCBI Taxonomy" id="635003"/>
    <lineage>
        <taxon>Eukaryota</taxon>
        <taxon>Sar</taxon>
        <taxon>Stramenopiles</taxon>
        <taxon>Ochrophyta</taxon>
        <taxon>Bacillariophyta</taxon>
        <taxon>Bacillariophyceae</taxon>
        <taxon>Bacillariophycidae</taxon>
        <taxon>Bacillariales</taxon>
        <taxon>Bacillariaceae</taxon>
        <taxon>Fragilariopsis</taxon>
    </lineage>
</organism>
<name>A0A1E7F9H0_9STRA</name>
<proteinExistence type="predicted"/>
<dbReference type="KEGG" id="fcy:FRACYDRAFT_269693"/>
<protein>
    <submittedName>
        <fullName evidence="1">Uncharacterized protein</fullName>
    </submittedName>
</protein>
<keyword evidence="2" id="KW-1185">Reference proteome</keyword>
<accession>A0A1E7F9H0</accession>